<comment type="caution">
    <text evidence="2">The sequence shown here is derived from an EMBL/GenBank/DDBJ whole genome shotgun (WGS) entry which is preliminary data.</text>
</comment>
<dbReference type="Proteomes" id="UP000283993">
    <property type="component" value="Unassembled WGS sequence"/>
</dbReference>
<dbReference type="AlphaFoldDB" id="A0A423PQJ5"/>
<evidence type="ECO:0008006" key="4">
    <source>
        <dbReference type="Google" id="ProtNLM"/>
    </source>
</evidence>
<evidence type="ECO:0000313" key="3">
    <source>
        <dbReference type="Proteomes" id="UP000283993"/>
    </source>
</evidence>
<gene>
    <name evidence="2" type="ORF">SAOR_07540</name>
</gene>
<evidence type="ECO:0000313" key="2">
    <source>
        <dbReference type="EMBL" id="ROO27847.1"/>
    </source>
</evidence>
<evidence type="ECO:0000256" key="1">
    <source>
        <dbReference type="SAM" id="MobiDB-lite"/>
    </source>
</evidence>
<organism evidence="2 3">
    <name type="scientific">Salinisphaera orenii MK-B5</name>
    <dbReference type="NCBI Taxonomy" id="856730"/>
    <lineage>
        <taxon>Bacteria</taxon>
        <taxon>Pseudomonadati</taxon>
        <taxon>Pseudomonadota</taxon>
        <taxon>Gammaproteobacteria</taxon>
        <taxon>Salinisphaerales</taxon>
        <taxon>Salinisphaeraceae</taxon>
        <taxon>Salinisphaera</taxon>
    </lineage>
</organism>
<proteinExistence type="predicted"/>
<feature type="compositionally biased region" description="Gly residues" evidence="1">
    <location>
        <begin position="55"/>
        <end position="73"/>
    </location>
</feature>
<dbReference type="EMBL" id="AYKH01000012">
    <property type="protein sequence ID" value="ROO27847.1"/>
    <property type="molecule type" value="Genomic_DNA"/>
</dbReference>
<feature type="region of interest" description="Disordered" evidence="1">
    <location>
        <begin position="55"/>
        <end position="79"/>
    </location>
</feature>
<feature type="region of interest" description="Disordered" evidence="1">
    <location>
        <begin position="1"/>
        <end position="20"/>
    </location>
</feature>
<keyword evidence="3" id="KW-1185">Reference proteome</keyword>
<dbReference type="RefSeq" id="WP_185015587.1">
    <property type="nucleotide sequence ID" value="NZ_AYKH01000012.1"/>
</dbReference>
<reference evidence="2 3" key="1">
    <citation type="submission" date="2013-10" db="EMBL/GenBank/DDBJ databases">
        <title>Salinisphaera orenii MK-B5 Genome Sequencing.</title>
        <authorList>
            <person name="Lai Q."/>
            <person name="Li C."/>
            <person name="Shao Z."/>
        </authorList>
    </citation>
    <scope>NUCLEOTIDE SEQUENCE [LARGE SCALE GENOMIC DNA]</scope>
    <source>
        <strain evidence="2 3">MK-B5</strain>
    </source>
</reference>
<sequence length="619" mass="66943">MVDDHATGAGVDDGRSASPMTSVRSEAMRLRAACALLAVPAFCFPLAVLAQDGDGGSTGGASSGASGAQGGDSEGAAAASGGANPFARLFGGGDASGLLGMSGLAFRPGFGGGCVAAAGFSGAGEPGVYESLELTSASAGNDGRYARLSVSASETYTDNLNQEPDDEATSDYITAVSPRLDACSQTGRIRGQLSYQLEGLIYANNSQYNDVYNDIQAETTIELVPGRFYLDADTRYGQTVVDPSINFSASNSIRPDQNKTTAWVSNVSPYLVQSLGPVGQAMLRYRYGYSDYGDRDVPDSTVQGVFLNINSPEARQPLSYQFSALTQRVERSGGDESRFFESFPEELQDSPLLPDEEALERDRTTYFDRVMLDLGYRLTPTLQLVGAGGLENRYNRDGTTDRLEEPFWNGGFRWDSARNSLEARVGDRYYGTSYEFSASHDGRLFDTRVGYDEETTNQALNTLNGGGSIGSSGGGLGGFGGFGGTTTSQFDRGVFVQKQLSASIDFDTALTETRLTASRQEREYQDSDEPDETYKRLDLETRYNVTRRMTFVPRARWQNREGSSRGGEYDTYAVGTSLIRSLTPTSQGAVGYVRSWRDDDSDASEYEENRIVVQFRKSF</sequence>
<name>A0A423PQJ5_9GAMM</name>
<protein>
    <recommendedName>
        <fullName evidence="4">TIGR03016 family PEP-CTERM system-associated outer membrane protein</fullName>
    </recommendedName>
</protein>
<dbReference type="NCBIfam" id="TIGR03016">
    <property type="entry name" value="pepcterm_hypo_1"/>
    <property type="match status" value="1"/>
</dbReference>
<accession>A0A423PQJ5</accession>
<dbReference type="InterPro" id="IPR017467">
    <property type="entry name" value="CHP03016_PEP-CTERM"/>
</dbReference>